<dbReference type="AlphaFoldDB" id="A0A4R6RMD2"/>
<gene>
    <name evidence="1" type="ORF">EDD54_1064</name>
</gene>
<dbReference type="InterPro" id="IPR023846">
    <property type="entry name" value="CHP04042_MSMEG0570"/>
</dbReference>
<proteinExistence type="predicted"/>
<organism evidence="1 2">
    <name type="scientific">Oharaeibacter diazotrophicus</name>
    <dbReference type="NCBI Taxonomy" id="1920512"/>
    <lineage>
        <taxon>Bacteria</taxon>
        <taxon>Pseudomonadati</taxon>
        <taxon>Pseudomonadota</taxon>
        <taxon>Alphaproteobacteria</taxon>
        <taxon>Hyphomicrobiales</taxon>
        <taxon>Pleomorphomonadaceae</taxon>
        <taxon>Oharaeibacter</taxon>
    </lineage>
</organism>
<sequence length="95" mass="10356">MPEMRFTVRWPDGQDESCYSPSLVIREHMEVGAAYPLADFLDRSRTALGIASERVRAKYGFPCSRALGQLARIESAAAAYAGDPAATVSIVAFED</sequence>
<protein>
    <submittedName>
        <fullName evidence="1">Putative repeat protein (TIGR04042 family)</fullName>
    </submittedName>
</protein>
<dbReference type="EMBL" id="SNXY01000006">
    <property type="protein sequence ID" value="TDP87177.1"/>
    <property type="molecule type" value="Genomic_DNA"/>
</dbReference>
<evidence type="ECO:0000313" key="1">
    <source>
        <dbReference type="EMBL" id="TDP87177.1"/>
    </source>
</evidence>
<comment type="caution">
    <text evidence="1">The sequence shown here is derived from an EMBL/GenBank/DDBJ whole genome shotgun (WGS) entry which is preliminary data.</text>
</comment>
<evidence type="ECO:0000313" key="2">
    <source>
        <dbReference type="Proteomes" id="UP000294547"/>
    </source>
</evidence>
<accession>A0A4R6RMD2</accession>
<dbReference type="Proteomes" id="UP000294547">
    <property type="component" value="Unassembled WGS sequence"/>
</dbReference>
<reference evidence="1 2" key="1">
    <citation type="submission" date="2019-03" db="EMBL/GenBank/DDBJ databases">
        <title>Genomic Encyclopedia of Type Strains, Phase IV (KMG-IV): sequencing the most valuable type-strain genomes for metagenomic binning, comparative biology and taxonomic classification.</title>
        <authorList>
            <person name="Goeker M."/>
        </authorList>
    </citation>
    <scope>NUCLEOTIDE SEQUENCE [LARGE SCALE GENOMIC DNA]</scope>
    <source>
        <strain evidence="1 2">DSM 102969</strain>
    </source>
</reference>
<dbReference type="NCBIfam" id="TIGR04042">
    <property type="entry name" value="MSMEG_0570_fam"/>
    <property type="match status" value="1"/>
</dbReference>
<dbReference type="OrthoDB" id="195104at2"/>
<keyword evidence="2" id="KW-1185">Reference proteome</keyword>
<dbReference type="RefSeq" id="WP_126535900.1">
    <property type="nucleotide sequence ID" value="NZ_BSPM01000008.1"/>
</dbReference>
<name>A0A4R6RMD2_9HYPH</name>